<evidence type="ECO:0000313" key="9">
    <source>
        <dbReference type="Proteomes" id="UP000005239"/>
    </source>
</evidence>
<protein>
    <submittedName>
        <fullName evidence="8">Uncharacterized protein</fullName>
    </submittedName>
</protein>
<dbReference type="GO" id="GO:0005789">
    <property type="term" value="C:endoplasmic reticulum membrane"/>
    <property type="evidence" value="ECO:0000318"/>
    <property type="project" value="GO_Central"/>
</dbReference>
<feature type="compositionally biased region" description="Basic and acidic residues" evidence="6">
    <location>
        <begin position="89"/>
        <end position="103"/>
    </location>
</feature>
<feature type="compositionally biased region" description="Basic and acidic residues" evidence="6">
    <location>
        <begin position="519"/>
        <end position="539"/>
    </location>
</feature>
<name>A0A2A6BRQ2_PRIPA</name>
<evidence type="ECO:0000256" key="3">
    <source>
        <dbReference type="ARBA" id="ARBA00022692"/>
    </source>
</evidence>
<dbReference type="InterPro" id="IPR008010">
    <property type="entry name" value="Tatp1"/>
</dbReference>
<dbReference type="Proteomes" id="UP000005239">
    <property type="component" value="Unassembled WGS sequence"/>
</dbReference>
<dbReference type="PANTHER" id="PTHR13317">
    <property type="entry name" value="TRANSMEMBRANE ANTERIOR POSTERIOR TRANSFORMATION PROTEIN 1 HOMOLOG"/>
    <property type="match status" value="1"/>
</dbReference>
<feature type="compositionally biased region" description="Low complexity" evidence="6">
    <location>
        <begin position="549"/>
        <end position="563"/>
    </location>
</feature>
<feature type="transmembrane region" description="Helical" evidence="7">
    <location>
        <begin position="347"/>
        <end position="366"/>
    </location>
</feature>
<feature type="transmembrane region" description="Helical" evidence="7">
    <location>
        <begin position="142"/>
        <end position="167"/>
    </location>
</feature>
<dbReference type="GO" id="GO:0036064">
    <property type="term" value="C:ciliary basal body"/>
    <property type="evidence" value="ECO:0000318"/>
    <property type="project" value="GO_Central"/>
</dbReference>
<feature type="region of interest" description="Disordered" evidence="6">
    <location>
        <begin position="83"/>
        <end position="103"/>
    </location>
</feature>
<feature type="region of interest" description="Disordered" evidence="6">
    <location>
        <begin position="1"/>
        <end position="69"/>
    </location>
</feature>
<gene>
    <name evidence="8" type="primary">WBGene00106548</name>
</gene>
<keyword evidence="5 7" id="KW-0472">Membrane</keyword>
<feature type="compositionally biased region" description="Basic and acidic residues" evidence="6">
    <location>
        <begin position="55"/>
        <end position="67"/>
    </location>
</feature>
<evidence type="ECO:0000256" key="7">
    <source>
        <dbReference type="SAM" id="Phobius"/>
    </source>
</evidence>
<dbReference type="GO" id="GO:0045724">
    <property type="term" value="P:positive regulation of cilium assembly"/>
    <property type="evidence" value="ECO:0000318"/>
    <property type="project" value="GO_Central"/>
</dbReference>
<feature type="transmembrane region" description="Helical" evidence="7">
    <location>
        <begin position="372"/>
        <end position="395"/>
    </location>
</feature>
<reference evidence="9" key="1">
    <citation type="journal article" date="2008" name="Nat. Genet.">
        <title>The Pristionchus pacificus genome provides a unique perspective on nematode lifestyle and parasitism.</title>
        <authorList>
            <person name="Dieterich C."/>
            <person name="Clifton S.W."/>
            <person name="Schuster L.N."/>
            <person name="Chinwalla A."/>
            <person name="Delehaunty K."/>
            <person name="Dinkelacker I."/>
            <person name="Fulton L."/>
            <person name="Fulton R."/>
            <person name="Godfrey J."/>
            <person name="Minx P."/>
            <person name="Mitreva M."/>
            <person name="Roeseler W."/>
            <person name="Tian H."/>
            <person name="Witte H."/>
            <person name="Yang S.P."/>
            <person name="Wilson R.K."/>
            <person name="Sommer R.J."/>
        </authorList>
    </citation>
    <scope>NUCLEOTIDE SEQUENCE [LARGE SCALE GENOMIC DNA]</scope>
    <source>
        <strain evidence="9">PS312</strain>
    </source>
</reference>
<dbReference type="Pfam" id="PF05346">
    <property type="entry name" value="DUF747"/>
    <property type="match status" value="2"/>
</dbReference>
<organism evidence="8 9">
    <name type="scientific">Pristionchus pacificus</name>
    <name type="common">Parasitic nematode worm</name>
    <dbReference type="NCBI Taxonomy" id="54126"/>
    <lineage>
        <taxon>Eukaryota</taxon>
        <taxon>Metazoa</taxon>
        <taxon>Ecdysozoa</taxon>
        <taxon>Nematoda</taxon>
        <taxon>Chromadorea</taxon>
        <taxon>Rhabditida</taxon>
        <taxon>Rhabditina</taxon>
        <taxon>Diplogasteromorpha</taxon>
        <taxon>Diplogasteroidea</taxon>
        <taxon>Neodiplogasteridae</taxon>
        <taxon>Pristionchus</taxon>
    </lineage>
</organism>
<evidence type="ECO:0000256" key="6">
    <source>
        <dbReference type="SAM" id="MobiDB-lite"/>
    </source>
</evidence>
<evidence type="ECO:0000256" key="1">
    <source>
        <dbReference type="ARBA" id="ARBA00004141"/>
    </source>
</evidence>
<dbReference type="EnsemblMetazoa" id="PPA16994.1">
    <property type="protein sequence ID" value="PPA16994.1"/>
    <property type="gene ID" value="WBGene00106548"/>
</dbReference>
<evidence type="ECO:0000256" key="5">
    <source>
        <dbReference type="ARBA" id="ARBA00023136"/>
    </source>
</evidence>
<proteinExistence type="inferred from homology"/>
<comment type="similarity">
    <text evidence="2">Belongs to the TAPT1 family.</text>
</comment>
<dbReference type="AlphaFoldDB" id="A0A2A6BRQ2"/>
<accession>A0A8R1YGA1</accession>
<accession>A0A2A6BRQ2</accession>
<feature type="region of interest" description="Disordered" evidence="6">
    <location>
        <begin position="452"/>
        <end position="587"/>
    </location>
</feature>
<evidence type="ECO:0000313" key="8">
    <source>
        <dbReference type="EnsemblMetazoa" id="PPA16994.1"/>
    </source>
</evidence>
<evidence type="ECO:0000256" key="4">
    <source>
        <dbReference type="ARBA" id="ARBA00022989"/>
    </source>
</evidence>
<comment type="subcellular location">
    <subcellularLocation>
        <location evidence="1">Membrane</location>
        <topology evidence="1">Multi-pass membrane protein</topology>
    </subcellularLocation>
</comment>
<keyword evidence="9" id="KW-1185">Reference proteome</keyword>
<keyword evidence="4 7" id="KW-1133">Transmembrane helix</keyword>
<feature type="compositionally biased region" description="Basic and acidic residues" evidence="6">
    <location>
        <begin position="476"/>
        <end position="487"/>
    </location>
</feature>
<dbReference type="PANTHER" id="PTHR13317:SF4">
    <property type="entry name" value="TRANSMEMBRANE ANTERIOR POSTERIOR TRANSFORMATION PROTEIN 1 HOMOLOG"/>
    <property type="match status" value="1"/>
</dbReference>
<reference evidence="8" key="2">
    <citation type="submission" date="2022-06" db="UniProtKB">
        <authorList>
            <consortium name="EnsemblMetazoa"/>
        </authorList>
    </citation>
    <scope>IDENTIFICATION</scope>
    <source>
        <strain evidence="8">PS312</strain>
    </source>
</reference>
<evidence type="ECO:0000256" key="2">
    <source>
        <dbReference type="ARBA" id="ARBA00008803"/>
    </source>
</evidence>
<sequence length="587" mass="66620">MDGSVEEVDGTAVGEQWPRRRRKERPAPLLIPSASSDEGSSWRVGESEESEQEEEQRGDQREEETKRKISRVTLSDELTVICDDEDVTETERDQREESPGPWREEEALRVPTFGEYFFGEITRGYSLQNDESRYSEKRKKQFLLYGLLQCIDAFAYLFTFLPIRFVMSLVGFVTRQRRWTATETCDLLKVGIIVSCSLVMQFVDTSMVRSQAVIKLYMFYNMLEVGDKLFSSLGQDILESLFWTAAESRSIKALSRTALHFSFAVILMLIHTIVVLLQRCARAFPHDDAALRGRDTKHEGGQLEHRPSIRHDAQFDFTITIAFDVVKSREESAYSDYSDQVSRRMGFIPIPLSIMLIRVIAQTFSFTTPSSIALGLLMWLFLITIKVCNGLVMLGQACAHVHHYRQLQESARQELARRRLVEKKCRSAPSSPTAIALVDFTDVLHQPQGPKGMTVSDWLGQQFGNGLEENTPARVGDADRKSEERAPRRSLSLANIPRERRDKSEPPPVIQEAEEEAQVNDKCEDEKKEEKARKEEKESGQMSPKKKVVPSSSSVSAPQGPSSEAEQLSDVTAYTMLSPDRGVERIE</sequence>
<keyword evidence="3 7" id="KW-0812">Transmembrane</keyword>
<feature type="transmembrane region" description="Helical" evidence="7">
    <location>
        <begin position="258"/>
        <end position="277"/>
    </location>
</feature>